<dbReference type="EMBL" id="BMVU01000008">
    <property type="protein sequence ID" value="GGX69223.1"/>
    <property type="molecule type" value="Genomic_DNA"/>
</dbReference>
<keyword evidence="3" id="KW-1185">Reference proteome</keyword>
<dbReference type="Pfam" id="PF13489">
    <property type="entry name" value="Methyltransf_23"/>
    <property type="match status" value="1"/>
</dbReference>
<reference evidence="2" key="1">
    <citation type="journal article" date="2014" name="Int. J. Syst. Evol. Microbiol.">
        <title>Complete genome sequence of Corynebacterium casei LMG S-19264T (=DSM 44701T), isolated from a smear-ripened cheese.</title>
        <authorList>
            <consortium name="US DOE Joint Genome Institute (JGI-PGF)"/>
            <person name="Walter F."/>
            <person name="Albersmeier A."/>
            <person name="Kalinowski J."/>
            <person name="Ruckert C."/>
        </authorList>
    </citation>
    <scope>NUCLEOTIDE SEQUENCE</scope>
    <source>
        <strain evidence="2">JCM 4790</strain>
    </source>
</reference>
<evidence type="ECO:0000313" key="3">
    <source>
        <dbReference type="Proteomes" id="UP000619244"/>
    </source>
</evidence>
<dbReference type="GO" id="GO:0008168">
    <property type="term" value="F:methyltransferase activity"/>
    <property type="evidence" value="ECO:0007669"/>
    <property type="project" value="UniProtKB-KW"/>
</dbReference>
<dbReference type="AlphaFoldDB" id="A0A918NGQ0"/>
<accession>A0A918NGQ0</accession>
<dbReference type="RefSeq" id="WP_229919277.1">
    <property type="nucleotide sequence ID" value="NZ_BMVU01000008.1"/>
</dbReference>
<name>A0A918NGQ0_9ACTN</name>
<proteinExistence type="predicted"/>
<keyword evidence="2" id="KW-0808">Transferase</keyword>
<gene>
    <name evidence="2" type="ORF">GCM10010358_24550</name>
</gene>
<dbReference type="Gene3D" id="3.40.50.150">
    <property type="entry name" value="Vaccinia Virus protein VP39"/>
    <property type="match status" value="1"/>
</dbReference>
<dbReference type="CDD" id="cd02440">
    <property type="entry name" value="AdoMet_MTases"/>
    <property type="match status" value="1"/>
</dbReference>
<evidence type="ECO:0000313" key="2">
    <source>
        <dbReference type="EMBL" id="GGX69223.1"/>
    </source>
</evidence>
<dbReference type="Proteomes" id="UP000619244">
    <property type="component" value="Unassembled WGS sequence"/>
</dbReference>
<protein>
    <submittedName>
        <fullName evidence="2">Methyltransferase type 11</fullName>
    </submittedName>
</protein>
<organism evidence="2 3">
    <name type="scientific">Streptomyces minutiscleroticus</name>
    <dbReference type="NCBI Taxonomy" id="68238"/>
    <lineage>
        <taxon>Bacteria</taxon>
        <taxon>Bacillati</taxon>
        <taxon>Actinomycetota</taxon>
        <taxon>Actinomycetes</taxon>
        <taxon>Kitasatosporales</taxon>
        <taxon>Streptomycetaceae</taxon>
        <taxon>Streptomyces</taxon>
    </lineage>
</organism>
<feature type="region of interest" description="Disordered" evidence="1">
    <location>
        <begin position="249"/>
        <end position="290"/>
    </location>
</feature>
<reference evidence="2" key="2">
    <citation type="submission" date="2020-09" db="EMBL/GenBank/DDBJ databases">
        <authorList>
            <person name="Sun Q."/>
            <person name="Ohkuma M."/>
        </authorList>
    </citation>
    <scope>NUCLEOTIDE SEQUENCE</scope>
    <source>
        <strain evidence="2">JCM 4790</strain>
    </source>
</reference>
<comment type="caution">
    <text evidence="2">The sequence shown here is derived from an EMBL/GenBank/DDBJ whole genome shotgun (WGS) entry which is preliminary data.</text>
</comment>
<sequence>MTAAGRVRSSSPPLPSPLAPAGTTPSSWSADPYADALRTGRGPLFLRCAGGRMLPLDVERWCAAADAADHEVLRRCEGPVLDVGCGPGRLVTELSAQGRPALGVDVSEAAVDRTRRLGGRALHRSVFTPLPDEGRWGTALLIDGNVGIGGDPLALLARMSGLLRPGGLLIAETAPVPDTDERLRVRIVRSADASGDTADLDAPGAPFRWARLGAQALLRYAARTGGWHPAGQWASGGRCFVALRSRRGADRIPPPADIPGPAVAGPRDRPPVVPQRPSGDSPLARRTERT</sequence>
<keyword evidence="2" id="KW-0489">Methyltransferase</keyword>
<dbReference type="GO" id="GO:0032259">
    <property type="term" value="P:methylation"/>
    <property type="evidence" value="ECO:0007669"/>
    <property type="project" value="UniProtKB-KW"/>
</dbReference>
<dbReference type="SUPFAM" id="SSF53335">
    <property type="entry name" value="S-adenosyl-L-methionine-dependent methyltransferases"/>
    <property type="match status" value="1"/>
</dbReference>
<feature type="region of interest" description="Disordered" evidence="1">
    <location>
        <begin position="1"/>
        <end position="28"/>
    </location>
</feature>
<dbReference type="InterPro" id="IPR029063">
    <property type="entry name" value="SAM-dependent_MTases_sf"/>
</dbReference>
<evidence type="ECO:0000256" key="1">
    <source>
        <dbReference type="SAM" id="MobiDB-lite"/>
    </source>
</evidence>